<evidence type="ECO:0000259" key="1">
    <source>
        <dbReference type="Pfam" id="PF08241"/>
    </source>
</evidence>
<comment type="caution">
    <text evidence="2">The sequence shown here is derived from an EMBL/GenBank/DDBJ whole genome shotgun (WGS) entry which is preliminary data.</text>
</comment>
<dbReference type="Pfam" id="PF08241">
    <property type="entry name" value="Methyltransf_11"/>
    <property type="match status" value="1"/>
</dbReference>
<dbReference type="Proteomes" id="UP000838324">
    <property type="component" value="Unassembled WGS sequence"/>
</dbReference>
<proteinExistence type="predicted"/>
<dbReference type="InterPro" id="IPR013216">
    <property type="entry name" value="Methyltransf_11"/>
</dbReference>
<dbReference type="EMBL" id="CAKMMG010000008">
    <property type="protein sequence ID" value="CAH1217754.1"/>
    <property type="molecule type" value="Genomic_DNA"/>
</dbReference>
<sequence>MSYSGNRGTEQDLEQILEYYNAGTEKDRLTRGIGVIEWERSKVIISRYLSGNKQVIYDVGGGTGVYSRWLAELGHEVHLLELSPSAIEYARNLQQEENTFPLHSIEVADARQLLRPDESADLVLLMGPLYHLTAREERIAAIREAARVLKPGGILIAAGISRFSSTLWGLSVFGAKNEFIDDSVFFGMIRRELTEGQHIRPEEYPHFISRAFFHLPSELKGELTDAGLTHLSTAAVEGPVWIVPAFSEKWNDPGSREALMQISSLVEEQESLLGMSPHMLAIARK</sequence>
<dbReference type="CDD" id="cd02440">
    <property type="entry name" value="AdoMet_MTases"/>
    <property type="match status" value="1"/>
</dbReference>
<dbReference type="InterPro" id="IPR029063">
    <property type="entry name" value="SAM-dependent_MTases_sf"/>
</dbReference>
<organism evidence="2 3">
    <name type="scientific">Paenibacillus auburnensis</name>
    <dbReference type="NCBI Taxonomy" id="2905649"/>
    <lineage>
        <taxon>Bacteria</taxon>
        <taxon>Bacillati</taxon>
        <taxon>Bacillota</taxon>
        <taxon>Bacilli</taxon>
        <taxon>Bacillales</taxon>
        <taxon>Paenibacillaceae</taxon>
        <taxon>Paenibacillus</taxon>
    </lineage>
</organism>
<evidence type="ECO:0000313" key="2">
    <source>
        <dbReference type="EMBL" id="CAH1217754.1"/>
    </source>
</evidence>
<gene>
    <name evidence="2" type="primary">cmoM_3</name>
    <name evidence="2" type="ORF">PAECIP111892_04483</name>
</gene>
<keyword evidence="2" id="KW-0489">Methyltransferase</keyword>
<keyword evidence="3" id="KW-1185">Reference proteome</keyword>
<dbReference type="RefSeq" id="WP_236336349.1">
    <property type="nucleotide sequence ID" value="NZ_CAKMMG010000008.1"/>
</dbReference>
<evidence type="ECO:0000313" key="3">
    <source>
        <dbReference type="Proteomes" id="UP000838324"/>
    </source>
</evidence>
<keyword evidence="2" id="KW-0808">Transferase</keyword>
<dbReference type="GO" id="GO:0032259">
    <property type="term" value="P:methylation"/>
    <property type="evidence" value="ECO:0007669"/>
    <property type="project" value="UniProtKB-KW"/>
</dbReference>
<dbReference type="EC" id="2.1.1.-" evidence="2"/>
<dbReference type="SUPFAM" id="SSF53335">
    <property type="entry name" value="S-adenosyl-L-methionine-dependent methyltransferases"/>
    <property type="match status" value="1"/>
</dbReference>
<dbReference type="Gene3D" id="3.40.50.150">
    <property type="entry name" value="Vaccinia Virus protein VP39"/>
    <property type="match status" value="1"/>
</dbReference>
<protein>
    <submittedName>
        <fullName evidence="2">tRNA 5-carboxymethoxyuridine methyltransferase</fullName>
        <ecNumber evidence="2">2.1.1.-</ecNumber>
    </submittedName>
</protein>
<dbReference type="PANTHER" id="PTHR43591:SF24">
    <property type="entry name" value="2-METHOXY-6-POLYPRENYL-1,4-BENZOQUINOL METHYLASE, MITOCHONDRIAL"/>
    <property type="match status" value="1"/>
</dbReference>
<reference evidence="2" key="1">
    <citation type="submission" date="2022-01" db="EMBL/GenBank/DDBJ databases">
        <authorList>
            <person name="Criscuolo A."/>
        </authorList>
    </citation>
    <scope>NUCLEOTIDE SEQUENCE</scope>
    <source>
        <strain evidence="2">CIP111892</strain>
    </source>
</reference>
<accession>A0ABN8GTD4</accession>
<feature type="domain" description="Methyltransferase type 11" evidence="1">
    <location>
        <begin position="58"/>
        <end position="156"/>
    </location>
</feature>
<dbReference type="GO" id="GO:0008168">
    <property type="term" value="F:methyltransferase activity"/>
    <property type="evidence" value="ECO:0007669"/>
    <property type="project" value="UniProtKB-KW"/>
</dbReference>
<dbReference type="PANTHER" id="PTHR43591">
    <property type="entry name" value="METHYLTRANSFERASE"/>
    <property type="match status" value="1"/>
</dbReference>
<name>A0ABN8GTD4_9BACL</name>